<name>A0ABT3RL52_9BACT</name>
<dbReference type="InterPro" id="IPR000594">
    <property type="entry name" value="ThiF_NAD_FAD-bd"/>
</dbReference>
<reference evidence="2 3" key="1">
    <citation type="submission" date="2022-11" db="EMBL/GenBank/DDBJ databases">
        <title>The characterization of three novel Bacteroidetes species and genomic analysis of their roles in tidal elemental geochemical cycles.</title>
        <authorList>
            <person name="Ma K."/>
        </authorList>
    </citation>
    <scope>NUCLEOTIDE SEQUENCE [LARGE SCALE GENOMIC DNA]</scope>
    <source>
        <strain evidence="2 3">M17</strain>
    </source>
</reference>
<dbReference type="RefSeq" id="WP_266054796.1">
    <property type="nucleotide sequence ID" value="NZ_JAPFQN010000002.1"/>
</dbReference>
<dbReference type="Proteomes" id="UP001209885">
    <property type="component" value="Unassembled WGS sequence"/>
</dbReference>
<comment type="caution">
    <text evidence="2">The sequence shown here is derived from an EMBL/GenBank/DDBJ whole genome shotgun (WGS) entry which is preliminary data.</text>
</comment>
<dbReference type="InterPro" id="IPR045886">
    <property type="entry name" value="ThiF/MoeB/HesA"/>
</dbReference>
<feature type="domain" description="THIF-type NAD/FAD binding fold" evidence="1">
    <location>
        <begin position="13"/>
        <end position="241"/>
    </location>
</feature>
<evidence type="ECO:0000259" key="1">
    <source>
        <dbReference type="Pfam" id="PF00899"/>
    </source>
</evidence>
<dbReference type="Gene3D" id="3.40.50.720">
    <property type="entry name" value="NAD(P)-binding Rossmann-like Domain"/>
    <property type="match status" value="1"/>
</dbReference>
<dbReference type="CDD" id="cd00755">
    <property type="entry name" value="YgdL_like"/>
    <property type="match status" value="1"/>
</dbReference>
<evidence type="ECO:0000313" key="2">
    <source>
        <dbReference type="EMBL" id="MCX2742547.1"/>
    </source>
</evidence>
<dbReference type="Pfam" id="PF00899">
    <property type="entry name" value="ThiF"/>
    <property type="match status" value="1"/>
</dbReference>
<gene>
    <name evidence="2" type="ORF">OO013_01650</name>
</gene>
<evidence type="ECO:0000313" key="3">
    <source>
        <dbReference type="Proteomes" id="UP001209885"/>
    </source>
</evidence>
<protein>
    <submittedName>
        <fullName evidence="2">tRNA threonylcarbamoyladenosine dehydratase</fullName>
    </submittedName>
</protein>
<dbReference type="SUPFAM" id="SSF69572">
    <property type="entry name" value="Activating enzymes of the ubiquitin-like proteins"/>
    <property type="match status" value="1"/>
</dbReference>
<proteinExistence type="predicted"/>
<dbReference type="InterPro" id="IPR035985">
    <property type="entry name" value="Ubiquitin-activating_enz"/>
</dbReference>
<dbReference type="PANTHER" id="PTHR43267">
    <property type="entry name" value="TRNA THREONYLCARBAMOYLADENOSINE DEHYDRATASE"/>
    <property type="match status" value="1"/>
</dbReference>
<dbReference type="PANTHER" id="PTHR43267:SF1">
    <property type="entry name" value="TRNA THREONYLCARBAMOYLADENOSINE DEHYDRATASE"/>
    <property type="match status" value="1"/>
</dbReference>
<organism evidence="2 3">
    <name type="scientific">Mangrovivirga halotolerans</name>
    <dbReference type="NCBI Taxonomy" id="2993936"/>
    <lineage>
        <taxon>Bacteria</taxon>
        <taxon>Pseudomonadati</taxon>
        <taxon>Bacteroidota</taxon>
        <taxon>Cytophagia</taxon>
        <taxon>Cytophagales</taxon>
        <taxon>Mangrovivirgaceae</taxon>
        <taxon>Mangrovivirga</taxon>
    </lineage>
</organism>
<sequence length="249" mass="27924">MEYNNWLERTELLIGDENVDKLKNSKILIVGLGGVGSFAAEFLVRAGVGSLTIADGDRFDPTNKNRQLSALDSTIGEPKASVVGKRLKDINKDIQLEIIDKFLEPEETNNIVRNEKFDYIVDCIDSITPKINLIKAAIFTKTKIVSSMGAGGKLDPAKIKTASIWKTRQCNFARQIKKRLKKDDIYKNVRVVYSYDELKKDSLKLTDGSNYKKSFYGTISYMPALFGLHCAAEVIRGITDIYSIKKSNQ</sequence>
<accession>A0ABT3RL52</accession>
<keyword evidence="3" id="KW-1185">Reference proteome</keyword>
<dbReference type="EMBL" id="JAPFQN010000002">
    <property type="protein sequence ID" value="MCX2742547.1"/>
    <property type="molecule type" value="Genomic_DNA"/>
</dbReference>